<evidence type="ECO:0000256" key="1">
    <source>
        <dbReference type="ARBA" id="ARBA00022723"/>
    </source>
</evidence>
<feature type="domain" description="PHD-type" evidence="6">
    <location>
        <begin position="1"/>
        <end position="60"/>
    </location>
</feature>
<keyword evidence="2 4" id="KW-0863">Zinc-finger</keyword>
<keyword evidence="8" id="KW-1185">Reference proteome</keyword>
<accession>A0A9N9X057</accession>
<dbReference type="GO" id="GO:0008270">
    <property type="term" value="F:zinc ion binding"/>
    <property type="evidence" value="ECO:0007669"/>
    <property type="project" value="UniProtKB-KW"/>
</dbReference>
<dbReference type="OrthoDB" id="6761697at2759"/>
<reference evidence="7" key="2">
    <citation type="submission" date="2022-10" db="EMBL/GenBank/DDBJ databases">
        <authorList>
            <consortium name="ENA_rothamsted_submissions"/>
            <consortium name="culmorum"/>
            <person name="King R."/>
        </authorList>
    </citation>
    <scope>NUCLEOTIDE SEQUENCE</scope>
</reference>
<reference evidence="7" key="1">
    <citation type="submission" date="2022-01" db="EMBL/GenBank/DDBJ databases">
        <authorList>
            <person name="King R."/>
        </authorList>
    </citation>
    <scope>NUCLEOTIDE SEQUENCE</scope>
</reference>
<dbReference type="PROSITE" id="PS01359">
    <property type="entry name" value="ZF_PHD_1"/>
    <property type="match status" value="1"/>
</dbReference>
<dbReference type="AlphaFoldDB" id="A0A9N9X057"/>
<dbReference type="PANTHER" id="PTHR11505">
    <property type="entry name" value="L1 TRANSPOSABLE ELEMENT-RELATED"/>
    <property type="match status" value="1"/>
</dbReference>
<name>A0A9N9X057_PHACE</name>
<evidence type="ECO:0000256" key="5">
    <source>
        <dbReference type="SAM" id="Coils"/>
    </source>
</evidence>
<protein>
    <recommendedName>
        <fullName evidence="6">PHD-type domain-containing protein</fullName>
    </recommendedName>
</protein>
<feature type="coiled-coil region" evidence="5">
    <location>
        <begin position="195"/>
        <end position="222"/>
    </location>
</feature>
<keyword evidence="3" id="KW-0862">Zinc</keyword>
<dbReference type="InterPro" id="IPR004244">
    <property type="entry name" value="Transposase_22"/>
</dbReference>
<keyword evidence="1" id="KW-0479">Metal-binding</keyword>
<keyword evidence="5" id="KW-0175">Coiled coil</keyword>
<dbReference type="SUPFAM" id="SSF57903">
    <property type="entry name" value="FYVE/PHD zinc finger"/>
    <property type="match status" value="1"/>
</dbReference>
<gene>
    <name evidence="7" type="ORF">PHAECO_LOCUS1071</name>
</gene>
<dbReference type="Gene3D" id="1.20.58.60">
    <property type="match status" value="1"/>
</dbReference>
<evidence type="ECO:0000259" key="6">
    <source>
        <dbReference type="PROSITE" id="PS50016"/>
    </source>
</evidence>
<organism evidence="7 8">
    <name type="scientific">Phaedon cochleariae</name>
    <name type="common">Mustard beetle</name>
    <dbReference type="NCBI Taxonomy" id="80249"/>
    <lineage>
        <taxon>Eukaryota</taxon>
        <taxon>Metazoa</taxon>
        <taxon>Ecdysozoa</taxon>
        <taxon>Arthropoda</taxon>
        <taxon>Hexapoda</taxon>
        <taxon>Insecta</taxon>
        <taxon>Pterygota</taxon>
        <taxon>Neoptera</taxon>
        <taxon>Endopterygota</taxon>
        <taxon>Coleoptera</taxon>
        <taxon>Polyphaga</taxon>
        <taxon>Cucujiformia</taxon>
        <taxon>Chrysomeloidea</taxon>
        <taxon>Chrysomelidae</taxon>
        <taxon>Chrysomelinae</taxon>
        <taxon>Chrysomelini</taxon>
        <taxon>Phaedon</taxon>
    </lineage>
</organism>
<dbReference type="InterPro" id="IPR019787">
    <property type="entry name" value="Znf_PHD-finger"/>
</dbReference>
<dbReference type="Proteomes" id="UP001153737">
    <property type="component" value="Chromosome 1"/>
</dbReference>
<feature type="coiled-coil region" evidence="5">
    <location>
        <begin position="388"/>
        <end position="440"/>
    </location>
</feature>
<evidence type="ECO:0000313" key="7">
    <source>
        <dbReference type="EMBL" id="CAG9812886.1"/>
    </source>
</evidence>
<proteinExistence type="predicted"/>
<evidence type="ECO:0000256" key="3">
    <source>
        <dbReference type="ARBA" id="ARBA00022833"/>
    </source>
</evidence>
<dbReference type="InterPro" id="IPR001965">
    <property type="entry name" value="Znf_PHD"/>
</dbReference>
<dbReference type="InterPro" id="IPR011011">
    <property type="entry name" value="Znf_FYVE_PHD"/>
</dbReference>
<dbReference type="Gene3D" id="3.30.70.1820">
    <property type="entry name" value="L1 transposable element, RRM domain"/>
    <property type="match status" value="2"/>
</dbReference>
<sequence>MPMCKICSQTISSRNSPGLQCQGRCQLFFHYKCVKLPATITDDLSADSGFFWKCADCRDSKATEGPDAMKVLLMKIDSMFKAIVDVEASQTEFAQSLQFYGNKIDDFNAQMETVKKVINTVDTMKQEIQHLNSEVSNLKDSKATEGPDAMKVLLTKIDSMFKAIVDVKASQTEFAQSLQFYGNKIDDFNAQMETVKKVINTVDTMKQEIQHLNSEVSNLKYDVEWLNQQGRLNNIEILGIPETTGKNLYNILDNIAGILEVPITKSDVTEIHRVQLNSEAAKKFPKPVIVKLNSQTIKNTVMQAARTHRRNLTLKNLNFRSEDPVYINEHLSPFFKTLLKKSRIFCKDNGFKFCWSQIRKIDRELTKIVRIGMSRTIDDLFHLVQQGNQELKTEIQNLKESLNNKIAVLKGENDQLIRENSELKQRISETEKKLKKYNLIVYGVQGDDQKTESEVINIVNDILKVKCNHRDFRDIYRIGKSVNGEVRPVVVEVVNFNLKTSILSSARSHGPELKKKNINFSHDYTKEEYTKRKLIHKYLVKARKNNLSAFIKNNILTIDGKEFSYEELLTQENETEQINNAGDTELITDKIEKKRKFQ</sequence>
<dbReference type="PROSITE" id="PS50016">
    <property type="entry name" value="ZF_PHD_2"/>
    <property type="match status" value="1"/>
</dbReference>
<evidence type="ECO:0000313" key="8">
    <source>
        <dbReference type="Proteomes" id="UP001153737"/>
    </source>
</evidence>
<evidence type="ECO:0000256" key="4">
    <source>
        <dbReference type="PROSITE-ProRule" id="PRU00146"/>
    </source>
</evidence>
<dbReference type="Gene3D" id="3.30.40.10">
    <property type="entry name" value="Zinc/RING finger domain, C3HC4 (zinc finger)"/>
    <property type="match status" value="1"/>
</dbReference>
<dbReference type="EMBL" id="OU896707">
    <property type="protein sequence ID" value="CAG9812886.1"/>
    <property type="molecule type" value="Genomic_DNA"/>
</dbReference>
<evidence type="ECO:0000256" key="2">
    <source>
        <dbReference type="ARBA" id="ARBA00022771"/>
    </source>
</evidence>
<dbReference type="SMART" id="SM00249">
    <property type="entry name" value="PHD"/>
    <property type="match status" value="1"/>
</dbReference>
<dbReference type="CDD" id="cd15489">
    <property type="entry name" value="PHD_SF"/>
    <property type="match status" value="1"/>
</dbReference>
<feature type="coiled-coil region" evidence="5">
    <location>
        <begin position="114"/>
        <end position="141"/>
    </location>
</feature>
<dbReference type="InterPro" id="IPR013083">
    <property type="entry name" value="Znf_RING/FYVE/PHD"/>
</dbReference>
<dbReference type="InterPro" id="IPR019786">
    <property type="entry name" value="Zinc_finger_PHD-type_CS"/>
</dbReference>